<protein>
    <submittedName>
        <fullName evidence="1">Uncharacterized protein</fullName>
    </submittedName>
</protein>
<sequence length="65" mass="6880">MPGQAGCATLSRTDFIPPALVCFYPALTSQVPHLLIEPATVLLGKRDVGSEDGNVPKFNADNLVI</sequence>
<accession>A0A5C5WM21</accession>
<organism evidence="1 2">
    <name type="scientific">Rubripirellula amarantea</name>
    <dbReference type="NCBI Taxonomy" id="2527999"/>
    <lineage>
        <taxon>Bacteria</taxon>
        <taxon>Pseudomonadati</taxon>
        <taxon>Planctomycetota</taxon>
        <taxon>Planctomycetia</taxon>
        <taxon>Pirellulales</taxon>
        <taxon>Pirellulaceae</taxon>
        <taxon>Rubripirellula</taxon>
    </lineage>
</organism>
<gene>
    <name evidence="1" type="ORF">Pla22_39920</name>
</gene>
<evidence type="ECO:0000313" key="1">
    <source>
        <dbReference type="EMBL" id="TWT51215.1"/>
    </source>
</evidence>
<reference evidence="1 2" key="1">
    <citation type="submission" date="2019-02" db="EMBL/GenBank/DDBJ databases">
        <title>Deep-cultivation of Planctomycetes and their phenomic and genomic characterization uncovers novel biology.</title>
        <authorList>
            <person name="Wiegand S."/>
            <person name="Jogler M."/>
            <person name="Boedeker C."/>
            <person name="Pinto D."/>
            <person name="Vollmers J."/>
            <person name="Rivas-Marin E."/>
            <person name="Kohn T."/>
            <person name="Peeters S.H."/>
            <person name="Heuer A."/>
            <person name="Rast P."/>
            <person name="Oberbeckmann S."/>
            <person name="Bunk B."/>
            <person name="Jeske O."/>
            <person name="Meyerdierks A."/>
            <person name="Storesund J.E."/>
            <person name="Kallscheuer N."/>
            <person name="Luecker S."/>
            <person name="Lage O.M."/>
            <person name="Pohl T."/>
            <person name="Merkel B.J."/>
            <person name="Hornburger P."/>
            <person name="Mueller R.-W."/>
            <person name="Bruemmer F."/>
            <person name="Labrenz M."/>
            <person name="Spormann A.M."/>
            <person name="Op Den Camp H."/>
            <person name="Overmann J."/>
            <person name="Amann R."/>
            <person name="Jetten M.S.M."/>
            <person name="Mascher T."/>
            <person name="Medema M.H."/>
            <person name="Devos D.P."/>
            <person name="Kaster A.-K."/>
            <person name="Ovreas L."/>
            <person name="Rohde M."/>
            <person name="Galperin M.Y."/>
            <person name="Jogler C."/>
        </authorList>
    </citation>
    <scope>NUCLEOTIDE SEQUENCE [LARGE SCALE GENOMIC DNA]</scope>
    <source>
        <strain evidence="1 2">Pla22</strain>
    </source>
</reference>
<proteinExistence type="predicted"/>
<dbReference type="EMBL" id="SJPI01000002">
    <property type="protein sequence ID" value="TWT51215.1"/>
    <property type="molecule type" value="Genomic_DNA"/>
</dbReference>
<dbReference type="AlphaFoldDB" id="A0A5C5WM21"/>
<name>A0A5C5WM21_9BACT</name>
<evidence type="ECO:0000313" key="2">
    <source>
        <dbReference type="Proteomes" id="UP000316598"/>
    </source>
</evidence>
<keyword evidence="2" id="KW-1185">Reference proteome</keyword>
<dbReference type="Proteomes" id="UP000316598">
    <property type="component" value="Unassembled WGS sequence"/>
</dbReference>
<comment type="caution">
    <text evidence="1">The sequence shown here is derived from an EMBL/GenBank/DDBJ whole genome shotgun (WGS) entry which is preliminary data.</text>
</comment>